<evidence type="ECO:0000259" key="2">
    <source>
        <dbReference type="Pfam" id="PF21018"/>
    </source>
</evidence>
<dbReference type="InterPro" id="IPR000640">
    <property type="entry name" value="EFG_V-like"/>
</dbReference>
<dbReference type="InterPro" id="IPR042116">
    <property type="entry name" value="TypA/BipA_C"/>
</dbReference>
<dbReference type="CDD" id="cd03710">
    <property type="entry name" value="BipA_TypA_C"/>
    <property type="match status" value="1"/>
</dbReference>
<dbReference type="Pfam" id="PF21018">
    <property type="entry name" value="BipA_C"/>
    <property type="match status" value="1"/>
</dbReference>
<dbReference type="InterPro" id="IPR048876">
    <property type="entry name" value="BipA_C"/>
</dbReference>
<accession>A0A6J7UH17</accession>
<evidence type="ECO:0000313" key="3">
    <source>
        <dbReference type="EMBL" id="CAB5064552.1"/>
    </source>
</evidence>
<gene>
    <name evidence="3" type="ORF">UFOPK4345_00677</name>
</gene>
<organism evidence="3">
    <name type="scientific">freshwater metagenome</name>
    <dbReference type="NCBI Taxonomy" id="449393"/>
    <lineage>
        <taxon>unclassified sequences</taxon>
        <taxon>metagenomes</taxon>
        <taxon>ecological metagenomes</taxon>
    </lineage>
</organism>
<dbReference type="Pfam" id="PF00679">
    <property type="entry name" value="EFG_C"/>
    <property type="match status" value="1"/>
</dbReference>
<dbReference type="FunFam" id="2.40.50.250:FF:000001">
    <property type="entry name" value="GTP-binding protein TypA"/>
    <property type="match status" value="1"/>
</dbReference>
<dbReference type="Gene3D" id="3.30.70.870">
    <property type="entry name" value="Elongation Factor G (Translational Gtpase), domain 3"/>
    <property type="match status" value="1"/>
</dbReference>
<feature type="domain" description="Elongation factor EFG" evidence="1">
    <location>
        <begin position="1"/>
        <end position="75"/>
    </location>
</feature>
<dbReference type="InterPro" id="IPR035651">
    <property type="entry name" value="BipA_V"/>
</dbReference>
<name>A0A6J7UH17_9ZZZZ</name>
<protein>
    <submittedName>
        <fullName evidence="3">Unannotated protein</fullName>
    </submittedName>
</protein>
<sequence>MPDEYVGAVTQALAPRKGRVTNLEPGDSGRTIVSFQAPSRGLIGFRSMLLTVTRGTALLHQSLDGYMPWAGDLPHRLGGAMVADRKGSTTAYALDNLQLRGTLFVAPGVEVYEGMVVGENSRDDEMVVNAVRAKEMTNIRTHSHDDGPKLATPITHTLESGIQWIADDELVEVTPTNIRIRKRYLSIEDRRKSGKNNK</sequence>
<reference evidence="3" key="1">
    <citation type="submission" date="2020-05" db="EMBL/GenBank/DDBJ databases">
        <authorList>
            <person name="Chiriac C."/>
            <person name="Salcher M."/>
            <person name="Ghai R."/>
            <person name="Kavagutti S V."/>
        </authorList>
    </citation>
    <scope>NUCLEOTIDE SEQUENCE</scope>
</reference>
<dbReference type="EMBL" id="CAFBQV010000089">
    <property type="protein sequence ID" value="CAB5064552.1"/>
    <property type="molecule type" value="Genomic_DNA"/>
</dbReference>
<dbReference type="SUPFAM" id="SSF54980">
    <property type="entry name" value="EF-G C-terminal domain-like"/>
    <property type="match status" value="1"/>
</dbReference>
<feature type="domain" description="TypA/BipA C-terminal" evidence="2">
    <location>
        <begin position="79"/>
        <end position="186"/>
    </location>
</feature>
<dbReference type="InterPro" id="IPR035647">
    <property type="entry name" value="EFG_III/V"/>
</dbReference>
<proteinExistence type="predicted"/>
<dbReference type="AlphaFoldDB" id="A0A6J7UH17"/>
<dbReference type="Gene3D" id="2.40.50.250">
    <property type="entry name" value="bipa protein"/>
    <property type="match status" value="1"/>
</dbReference>
<evidence type="ECO:0000259" key="1">
    <source>
        <dbReference type="Pfam" id="PF00679"/>
    </source>
</evidence>
<dbReference type="Gene3D" id="3.30.70.240">
    <property type="match status" value="1"/>
</dbReference>